<dbReference type="PANTHER" id="PTHR36203:SF1">
    <property type="entry name" value="ASCORBATE-SPECIFIC PTS SYSTEM EIIA COMPONENT"/>
    <property type="match status" value="1"/>
</dbReference>
<dbReference type="AlphaFoldDB" id="A0A087FN45"/>
<dbReference type="GeneID" id="93275798"/>
<evidence type="ECO:0000256" key="4">
    <source>
        <dbReference type="ARBA" id="ARBA00022553"/>
    </source>
</evidence>
<dbReference type="SUPFAM" id="SSF55804">
    <property type="entry name" value="Phoshotransferase/anion transport protein"/>
    <property type="match status" value="1"/>
</dbReference>
<dbReference type="Proteomes" id="UP001176846">
    <property type="component" value="Unassembled WGS sequence"/>
</dbReference>
<evidence type="ECO:0000256" key="8">
    <source>
        <dbReference type="ARBA" id="ARBA00037387"/>
    </source>
</evidence>
<reference evidence="13" key="3">
    <citation type="journal article" date="2023" name="Nat. Commun.">
        <title>Genomic dissection of endemic carbapenem resistance reveals metallo-beta-lactamase dissemination through clonal, plasmid and integron transfer.</title>
        <authorList>
            <person name="Macesic N."/>
            <person name="Hawkey J."/>
            <person name="Vezina B."/>
            <person name="Wisniewski J.A."/>
            <person name="Cottingham H."/>
            <person name="Blakeway L.V."/>
            <person name="Harshegyi T."/>
            <person name="Pragastis K."/>
            <person name="Badoordeen G.Z."/>
            <person name="Dennison A."/>
            <person name="Spelman D.W."/>
            <person name="Jenney A.W.J."/>
            <person name="Peleg A.Y."/>
        </authorList>
    </citation>
    <scope>NUCLEOTIDE SEQUENCE</scope>
    <source>
        <strain evidence="13">CPO071</strain>
    </source>
</reference>
<gene>
    <name evidence="14" type="ORF">IAP99_25900</name>
    <name evidence="12" type="ORF">NUKP37_44210</name>
    <name evidence="13" type="ORF">QAB22_026655</name>
</gene>
<dbReference type="KEGG" id="kpk:A593_11105"/>
<keyword evidence="6" id="KW-0598">Phosphotransferase system</keyword>
<dbReference type="InterPro" id="IPR002178">
    <property type="entry name" value="PTS_EIIA_type-2_dom"/>
</dbReference>
<comment type="subcellular location">
    <subcellularLocation>
        <location evidence="1">Cytoplasm</location>
    </subcellularLocation>
</comment>
<dbReference type="OMA" id="HNCIQLG"/>
<proteinExistence type="predicted"/>
<evidence type="ECO:0000313" key="13">
    <source>
        <dbReference type="EMBL" id="MEC6060058.1"/>
    </source>
</evidence>
<reference evidence="12" key="2">
    <citation type="journal article" date="2022" name="J. Appl. Microbiol.">
        <title>PCR-based ORF typing of Klebsiella pneumoniae for rapid identification of global clones and transmission events.</title>
        <authorList>
            <person name="Nonogaki R."/>
            <person name="Iijima A."/>
            <person name="Kawamura K."/>
            <person name="Kayama S."/>
            <person name="Sugai M."/>
            <person name="Yagi T."/>
            <person name="Arakawa Y."/>
            <person name="Doi Y."/>
            <person name="Suzuki M."/>
        </authorList>
    </citation>
    <scope>NUCLEOTIDE SEQUENCE</scope>
    <source>
        <strain evidence="12">NUKP-37</strain>
    </source>
</reference>
<keyword evidence="4" id="KW-0597">Phosphoprotein</keyword>
<evidence type="ECO:0000313" key="12">
    <source>
        <dbReference type="EMBL" id="GKK01207.1"/>
    </source>
</evidence>
<dbReference type="EMBL" id="JARTTN020000001">
    <property type="protein sequence ID" value="MEC6060058.1"/>
    <property type="molecule type" value="Genomic_DNA"/>
</dbReference>
<evidence type="ECO:0000256" key="6">
    <source>
        <dbReference type="ARBA" id="ARBA00022683"/>
    </source>
</evidence>
<evidence type="ECO:0000256" key="7">
    <source>
        <dbReference type="ARBA" id="ARBA00022777"/>
    </source>
</evidence>
<dbReference type="InterPro" id="IPR016152">
    <property type="entry name" value="PTrfase/Anion_transptr"/>
</dbReference>
<dbReference type="GO" id="GO:0009401">
    <property type="term" value="P:phosphoenolpyruvate-dependent sugar phosphotransferase system"/>
    <property type="evidence" value="ECO:0007669"/>
    <property type="project" value="UniProtKB-KW"/>
</dbReference>
<evidence type="ECO:0000256" key="10">
    <source>
        <dbReference type="ARBA" id="ARBA00042072"/>
    </source>
</evidence>
<dbReference type="Proteomes" id="UP001060507">
    <property type="component" value="Unassembled WGS sequence"/>
</dbReference>
<keyword evidence="7" id="KW-0418">Kinase</keyword>
<dbReference type="Gene3D" id="3.40.930.10">
    <property type="entry name" value="Mannitol-specific EII, Chain A"/>
    <property type="match status" value="1"/>
</dbReference>
<dbReference type="PROSITE" id="PS51094">
    <property type="entry name" value="PTS_EIIA_TYPE_2"/>
    <property type="match status" value="1"/>
</dbReference>
<feature type="domain" description="PTS EIIA type-2" evidence="11">
    <location>
        <begin position="6"/>
        <end position="145"/>
    </location>
</feature>
<dbReference type="RefSeq" id="WP_008807895.1">
    <property type="nucleotide sequence ID" value="NZ_AP024592.1"/>
</dbReference>
<evidence type="ECO:0000313" key="16">
    <source>
        <dbReference type="Proteomes" id="UP001060507"/>
    </source>
</evidence>
<dbReference type="InterPro" id="IPR051351">
    <property type="entry name" value="Ascorbate-PTS_EIIA_comp"/>
</dbReference>
<keyword evidence="3" id="KW-0963">Cytoplasm</keyword>
<protein>
    <recommendedName>
        <fullName evidence="9">Ascorbate-specific PTS system EIIA component</fullName>
    </recommendedName>
    <alternativeName>
        <fullName evidence="10">Ascorbate-specific phosphotransferase enzyme IIA component</fullName>
    </alternativeName>
</protein>
<evidence type="ECO:0000256" key="3">
    <source>
        <dbReference type="ARBA" id="ARBA00022490"/>
    </source>
</evidence>
<evidence type="ECO:0000256" key="5">
    <source>
        <dbReference type="ARBA" id="ARBA00022679"/>
    </source>
</evidence>
<keyword evidence="2" id="KW-0813">Transport</keyword>
<evidence type="ECO:0000313" key="15">
    <source>
        <dbReference type="Proteomes" id="UP000516181"/>
    </source>
</evidence>
<reference evidence="13" key="4">
    <citation type="submission" date="2024-01" db="EMBL/GenBank/DDBJ databases">
        <authorList>
            <person name="Macesic N."/>
        </authorList>
    </citation>
    <scope>NUCLEOTIDE SEQUENCE</scope>
    <source>
        <strain evidence="13">CPO071</strain>
    </source>
</reference>
<keyword evidence="13" id="KW-0762">Sugar transport</keyword>
<evidence type="ECO:0000256" key="9">
    <source>
        <dbReference type="ARBA" id="ARBA00041175"/>
    </source>
</evidence>
<dbReference type="EMBL" id="BQTA01000018">
    <property type="protein sequence ID" value="GKK01207.1"/>
    <property type="molecule type" value="Genomic_DNA"/>
</dbReference>
<evidence type="ECO:0000313" key="14">
    <source>
        <dbReference type="EMBL" id="QNP24727.1"/>
    </source>
</evidence>
<keyword evidence="5" id="KW-0808">Transferase</keyword>
<evidence type="ECO:0000256" key="2">
    <source>
        <dbReference type="ARBA" id="ARBA00022448"/>
    </source>
</evidence>
<name>A0A087FN45_KLEVA</name>
<dbReference type="Pfam" id="PF00359">
    <property type="entry name" value="PTS_EIIA_2"/>
    <property type="match status" value="1"/>
</dbReference>
<dbReference type="GO" id="GO:0016301">
    <property type="term" value="F:kinase activity"/>
    <property type="evidence" value="ECO:0007669"/>
    <property type="project" value="UniProtKB-KW"/>
</dbReference>
<dbReference type="Proteomes" id="UP000516181">
    <property type="component" value="Chromosome"/>
</dbReference>
<organism evidence="12 16">
    <name type="scientific">Klebsiella variicola</name>
    <dbReference type="NCBI Taxonomy" id="244366"/>
    <lineage>
        <taxon>Bacteria</taxon>
        <taxon>Pseudomonadati</taxon>
        <taxon>Pseudomonadota</taxon>
        <taxon>Gammaproteobacteria</taxon>
        <taxon>Enterobacterales</taxon>
        <taxon>Enterobacteriaceae</taxon>
        <taxon>Klebsiella/Raoultella group</taxon>
        <taxon>Klebsiella</taxon>
        <taxon>Klebsiella pneumoniae complex</taxon>
    </lineage>
</organism>
<evidence type="ECO:0000256" key="1">
    <source>
        <dbReference type="ARBA" id="ARBA00004496"/>
    </source>
</evidence>
<reference evidence="14 15" key="1">
    <citation type="submission" date="2020-08" db="EMBL/GenBank/DDBJ databases">
        <title>Complete genome sequence of Klebsiella pneumoniae KP2757.</title>
        <authorList>
            <person name="Zhang X."/>
        </authorList>
    </citation>
    <scope>NUCLEOTIDE SEQUENCE [LARGE SCALE GENOMIC DNA]</scope>
    <source>
        <strain evidence="14 15">KP2757</strain>
    </source>
</reference>
<dbReference type="GO" id="GO:0005737">
    <property type="term" value="C:cytoplasm"/>
    <property type="evidence" value="ECO:0007669"/>
    <property type="project" value="UniProtKB-SubCell"/>
</dbReference>
<dbReference type="CDD" id="cd00211">
    <property type="entry name" value="PTS_IIA_fru"/>
    <property type="match status" value="1"/>
</dbReference>
<dbReference type="KEGG" id="kvq:SP68_15105"/>
<dbReference type="KEGG" id="kvd:KR75_08510"/>
<dbReference type="PANTHER" id="PTHR36203">
    <property type="entry name" value="ASCORBATE-SPECIFIC PTS SYSTEM EIIA COMPONENT"/>
    <property type="match status" value="1"/>
</dbReference>
<accession>A0A087FN45</accession>
<evidence type="ECO:0000259" key="11">
    <source>
        <dbReference type="PROSITE" id="PS51094"/>
    </source>
</evidence>
<comment type="function">
    <text evidence="8">The phosphoenolpyruvate-dependent sugar phosphotransferase system (sugar PTS), a major carbohydrate active transport system, catalyzes the phosphorylation of incoming sugar substrates concomitantly with their translocation across the cell membrane. The enzyme II UlaABC PTS system is involved in ascorbate transport.</text>
</comment>
<sequence>MTIKELLIEADAIQVGVVESDWQRVIKLAARPLEAKGFISAEYSQAVIDNTLNHGAYYVFDEGIAIPHARPECGVRRNCFSLVVLKKPIPFADSEKADIVIMFGARDSNAHIEEGIRSIVALLDNNDTMAKLRTARSREEVVALL</sequence>
<dbReference type="EMBL" id="CP060807">
    <property type="protein sequence ID" value="QNP24727.1"/>
    <property type="molecule type" value="Genomic_DNA"/>
</dbReference>